<dbReference type="Proteomes" id="UP000005239">
    <property type="component" value="Unassembled WGS sequence"/>
</dbReference>
<reference evidence="2" key="1">
    <citation type="journal article" date="2008" name="Nat. Genet.">
        <title>The Pristionchus pacificus genome provides a unique perspective on nematode lifestyle and parasitism.</title>
        <authorList>
            <person name="Dieterich C."/>
            <person name="Clifton S.W."/>
            <person name="Schuster L.N."/>
            <person name="Chinwalla A."/>
            <person name="Delehaunty K."/>
            <person name="Dinkelacker I."/>
            <person name="Fulton L."/>
            <person name="Fulton R."/>
            <person name="Godfrey J."/>
            <person name="Minx P."/>
            <person name="Mitreva M."/>
            <person name="Roeseler W."/>
            <person name="Tian H."/>
            <person name="Witte H."/>
            <person name="Yang S.P."/>
            <person name="Wilson R.K."/>
            <person name="Sommer R.J."/>
        </authorList>
    </citation>
    <scope>NUCLEOTIDE SEQUENCE [LARGE SCALE GENOMIC DNA]</scope>
    <source>
        <strain evidence="2">PS312</strain>
    </source>
</reference>
<gene>
    <name evidence="1" type="primary">WBGene00283248</name>
</gene>
<name>A0A2A6CET8_PRIPA</name>
<accession>A0A2A6CET8</accession>
<keyword evidence="2" id="KW-1185">Reference proteome</keyword>
<dbReference type="EnsemblMetazoa" id="PPA44879.1">
    <property type="protein sequence ID" value="PPA44879.1"/>
    <property type="gene ID" value="WBGene00283248"/>
</dbReference>
<sequence length="99" mass="11514">MLSYDVDIKARRRLRLVLSKMRPEKKQKRSSSAISNIFPLGQVARQYRKGIGIGFENPVVSAKYIIYRRSITKRGITNWRRLHFPSPSDHAFGSDFAFE</sequence>
<reference evidence="1" key="2">
    <citation type="submission" date="2022-06" db="UniProtKB">
        <authorList>
            <consortium name="EnsemblMetazoa"/>
        </authorList>
    </citation>
    <scope>IDENTIFICATION</scope>
    <source>
        <strain evidence="1">PS312</strain>
    </source>
</reference>
<dbReference type="AlphaFoldDB" id="A0A2A6CET8"/>
<evidence type="ECO:0000313" key="2">
    <source>
        <dbReference type="Proteomes" id="UP000005239"/>
    </source>
</evidence>
<accession>A0A8R1Z7K4</accession>
<proteinExistence type="predicted"/>
<organism evidence="1 2">
    <name type="scientific">Pristionchus pacificus</name>
    <name type="common">Parasitic nematode worm</name>
    <dbReference type="NCBI Taxonomy" id="54126"/>
    <lineage>
        <taxon>Eukaryota</taxon>
        <taxon>Metazoa</taxon>
        <taxon>Ecdysozoa</taxon>
        <taxon>Nematoda</taxon>
        <taxon>Chromadorea</taxon>
        <taxon>Rhabditida</taxon>
        <taxon>Rhabditina</taxon>
        <taxon>Diplogasteromorpha</taxon>
        <taxon>Diplogasteroidea</taxon>
        <taxon>Neodiplogasteridae</taxon>
        <taxon>Pristionchus</taxon>
    </lineage>
</organism>
<protein>
    <submittedName>
        <fullName evidence="1">Uncharacterized protein</fullName>
    </submittedName>
</protein>
<evidence type="ECO:0000313" key="1">
    <source>
        <dbReference type="EnsemblMetazoa" id="PPA44879.1"/>
    </source>
</evidence>